<dbReference type="Proteomes" id="UP000441772">
    <property type="component" value="Unassembled WGS sequence"/>
</dbReference>
<dbReference type="EMBL" id="WBVT01000031">
    <property type="protein sequence ID" value="KAB7789814.1"/>
    <property type="molecule type" value="Genomic_DNA"/>
</dbReference>
<proteinExistence type="predicted"/>
<comment type="caution">
    <text evidence="1">The sequence shown here is derived from an EMBL/GenBank/DDBJ whole genome shotgun (WGS) entry which is preliminary data.</text>
</comment>
<accession>A0A6I1GDU8</accession>
<protein>
    <submittedName>
        <fullName evidence="1">Uncharacterized protein</fullName>
    </submittedName>
</protein>
<name>A0A6I1GDU8_9BIFI</name>
<dbReference type="RefSeq" id="WP_152235027.1">
    <property type="nucleotide sequence ID" value="NZ_JBHSKZ010000010.1"/>
</dbReference>
<keyword evidence="2" id="KW-1185">Reference proteome</keyword>
<gene>
    <name evidence="1" type="ORF">F7D09_1704</name>
</gene>
<sequence>MKRYAPPEGYLSKRLYLRLSVWARGHSGYWDVLYCDMAHAVGLPWFELGDARELSRAFLDKALARLAARKLIYLRPSMTLGAVQVWMATNPAKLTAEHGGLYLDRLLGVEQTADPWQTIGGYDGQ</sequence>
<dbReference type="AlphaFoldDB" id="A0A6I1GDU8"/>
<organism evidence="1 2">
    <name type="scientific">Bifidobacterium leontopitheci</name>
    <dbReference type="NCBI Taxonomy" id="2650774"/>
    <lineage>
        <taxon>Bacteria</taxon>
        <taxon>Bacillati</taxon>
        <taxon>Actinomycetota</taxon>
        <taxon>Actinomycetes</taxon>
        <taxon>Bifidobacteriales</taxon>
        <taxon>Bifidobacteriaceae</taxon>
        <taxon>Bifidobacterium</taxon>
    </lineage>
</organism>
<reference evidence="1 2" key="1">
    <citation type="submission" date="2019-09" db="EMBL/GenBank/DDBJ databases">
        <title>Characterization of the phylogenetic diversity of two novel species belonging to the genus Bifidobacterium: Bifidobacterium cebidarum sp. nov. and Bifidobacterium leontopitheci sp. nov.</title>
        <authorList>
            <person name="Lugli G.A."/>
            <person name="Duranti S."/>
            <person name="Milani C."/>
            <person name="Turroni F."/>
            <person name="Ventura M."/>
        </authorList>
    </citation>
    <scope>NUCLEOTIDE SEQUENCE [LARGE SCALE GENOMIC DNA]</scope>
    <source>
        <strain evidence="1 2">LMG 31471</strain>
    </source>
</reference>
<evidence type="ECO:0000313" key="1">
    <source>
        <dbReference type="EMBL" id="KAB7789814.1"/>
    </source>
</evidence>
<evidence type="ECO:0000313" key="2">
    <source>
        <dbReference type="Proteomes" id="UP000441772"/>
    </source>
</evidence>